<proteinExistence type="predicted"/>
<dbReference type="Proteomes" id="UP000663845">
    <property type="component" value="Unassembled WGS sequence"/>
</dbReference>
<dbReference type="AlphaFoldDB" id="A0A815FFY6"/>
<gene>
    <name evidence="3" type="ORF">JYZ213_LOCUS33510</name>
</gene>
<feature type="compositionally biased region" description="Polar residues" evidence="2">
    <location>
        <begin position="1"/>
        <end position="10"/>
    </location>
</feature>
<organism evidence="3 4">
    <name type="scientific">Adineta steineri</name>
    <dbReference type="NCBI Taxonomy" id="433720"/>
    <lineage>
        <taxon>Eukaryota</taxon>
        <taxon>Metazoa</taxon>
        <taxon>Spiralia</taxon>
        <taxon>Gnathifera</taxon>
        <taxon>Rotifera</taxon>
        <taxon>Eurotatoria</taxon>
        <taxon>Bdelloidea</taxon>
        <taxon>Adinetida</taxon>
        <taxon>Adinetidae</taxon>
        <taxon>Adineta</taxon>
    </lineage>
</organism>
<keyword evidence="1" id="KW-0175">Coiled coil</keyword>
<sequence length="167" mass="20158">MNIDNNNQETLKAPNEDIQDRPNEILSSTHIFTPQQQQQQRLNQDELCGASSRVKSYEIDENHTSYSQQKVNDYETWSDGDIKWLEDDYKEYIKQIEHVEELKEEEKQQYELKLSTQLQDQEQWEEMLLQTLITLSEKQSNQNLYQSQQENNSFEYLKYMSRHNKNK</sequence>
<feature type="coiled-coil region" evidence="1">
    <location>
        <begin position="82"/>
        <end position="113"/>
    </location>
</feature>
<reference evidence="3" key="1">
    <citation type="submission" date="2021-02" db="EMBL/GenBank/DDBJ databases">
        <authorList>
            <person name="Nowell W R."/>
        </authorList>
    </citation>
    <scope>NUCLEOTIDE SEQUENCE</scope>
</reference>
<evidence type="ECO:0000313" key="3">
    <source>
        <dbReference type="EMBL" id="CAF1322928.1"/>
    </source>
</evidence>
<accession>A0A815FFY6</accession>
<evidence type="ECO:0000256" key="2">
    <source>
        <dbReference type="SAM" id="MobiDB-lite"/>
    </source>
</evidence>
<protein>
    <submittedName>
        <fullName evidence="3">Uncharacterized protein</fullName>
    </submittedName>
</protein>
<feature type="region of interest" description="Disordered" evidence="2">
    <location>
        <begin position="1"/>
        <end position="21"/>
    </location>
</feature>
<evidence type="ECO:0000256" key="1">
    <source>
        <dbReference type="SAM" id="Coils"/>
    </source>
</evidence>
<comment type="caution">
    <text evidence="3">The sequence shown here is derived from an EMBL/GenBank/DDBJ whole genome shotgun (WGS) entry which is preliminary data.</text>
</comment>
<name>A0A815FFY6_9BILA</name>
<evidence type="ECO:0000313" key="4">
    <source>
        <dbReference type="Proteomes" id="UP000663845"/>
    </source>
</evidence>
<dbReference type="EMBL" id="CAJNOG010000636">
    <property type="protein sequence ID" value="CAF1322928.1"/>
    <property type="molecule type" value="Genomic_DNA"/>
</dbReference>